<dbReference type="EMBL" id="FORX01000038">
    <property type="protein sequence ID" value="SFK55224.1"/>
    <property type="molecule type" value="Genomic_DNA"/>
</dbReference>
<evidence type="ECO:0000256" key="1">
    <source>
        <dbReference type="SAM" id="Phobius"/>
    </source>
</evidence>
<organism evidence="2 3">
    <name type="scientific">Desulfomicrobium apsheronum</name>
    <dbReference type="NCBI Taxonomy" id="52560"/>
    <lineage>
        <taxon>Bacteria</taxon>
        <taxon>Pseudomonadati</taxon>
        <taxon>Thermodesulfobacteriota</taxon>
        <taxon>Desulfovibrionia</taxon>
        <taxon>Desulfovibrionales</taxon>
        <taxon>Desulfomicrobiaceae</taxon>
        <taxon>Desulfomicrobium</taxon>
    </lineage>
</organism>
<protein>
    <recommendedName>
        <fullName evidence="4">DUF456 domain-containing protein</fullName>
    </recommendedName>
</protein>
<keyword evidence="1" id="KW-1133">Transmembrane helix</keyword>
<dbReference type="AlphaFoldDB" id="A0A1I4AFU8"/>
<dbReference type="Proteomes" id="UP000198635">
    <property type="component" value="Unassembled WGS sequence"/>
</dbReference>
<dbReference type="PANTHER" id="PTHR39165:SF1">
    <property type="entry name" value="DUF456 DOMAIN-CONTAINING PROTEIN"/>
    <property type="match status" value="1"/>
</dbReference>
<sequence length="168" mass="17861">MSITLAILTFLLLILAFFTHIFSFPANWFIILILGIWSWISPESPLTLTTFLVFVAVAFLGECIEFVLQAFGARKYGASSSGNWGAFAGAIFGAILGAPFFLGLGALLGAVGGAYLGCLGVELMNHRPFDESKKAALGAMIGKVLGLAVKIGIGIAFLVHAFELLFRV</sequence>
<evidence type="ECO:0000313" key="2">
    <source>
        <dbReference type="EMBL" id="SFK55224.1"/>
    </source>
</evidence>
<feature type="transmembrane region" description="Helical" evidence="1">
    <location>
        <begin position="136"/>
        <end position="162"/>
    </location>
</feature>
<dbReference type="OrthoDB" id="5456272at2"/>
<keyword evidence="1" id="KW-0472">Membrane</keyword>
<dbReference type="InterPro" id="IPR007403">
    <property type="entry name" value="DUF456"/>
</dbReference>
<evidence type="ECO:0000313" key="3">
    <source>
        <dbReference type="Proteomes" id="UP000198635"/>
    </source>
</evidence>
<keyword evidence="3" id="KW-1185">Reference proteome</keyword>
<dbReference type="Pfam" id="PF04306">
    <property type="entry name" value="DUF456"/>
    <property type="match status" value="1"/>
</dbReference>
<name>A0A1I4AFU8_9BACT</name>
<accession>A0A1I4AFU8</accession>
<feature type="transmembrane region" description="Helical" evidence="1">
    <location>
        <begin position="7"/>
        <end position="40"/>
    </location>
</feature>
<reference evidence="3" key="1">
    <citation type="submission" date="2016-10" db="EMBL/GenBank/DDBJ databases">
        <authorList>
            <person name="Varghese N."/>
            <person name="Submissions S."/>
        </authorList>
    </citation>
    <scope>NUCLEOTIDE SEQUENCE [LARGE SCALE GENOMIC DNA]</scope>
    <source>
        <strain evidence="3">DSM 5918</strain>
    </source>
</reference>
<feature type="transmembrane region" description="Helical" evidence="1">
    <location>
        <begin position="83"/>
        <end position="101"/>
    </location>
</feature>
<proteinExistence type="predicted"/>
<dbReference type="RefSeq" id="WP_092379672.1">
    <property type="nucleotide sequence ID" value="NZ_FORX01000038.1"/>
</dbReference>
<evidence type="ECO:0008006" key="4">
    <source>
        <dbReference type="Google" id="ProtNLM"/>
    </source>
</evidence>
<dbReference type="PANTHER" id="PTHR39165">
    <property type="entry name" value="IG HYPOTHETICAL 17883"/>
    <property type="match status" value="1"/>
</dbReference>
<gene>
    <name evidence="2" type="ORF">SAMN04488082_1382</name>
</gene>
<keyword evidence="1" id="KW-0812">Transmembrane</keyword>
<feature type="transmembrane region" description="Helical" evidence="1">
    <location>
        <begin position="46"/>
        <end position="71"/>
    </location>
</feature>
<dbReference type="STRING" id="52560.SAMN04488082_1382"/>